<name>A0A1Y6CRG7_9PROT</name>
<organism evidence="1 2">
    <name type="scientific">Tistlia consotensis USBA 355</name>
    <dbReference type="NCBI Taxonomy" id="560819"/>
    <lineage>
        <taxon>Bacteria</taxon>
        <taxon>Pseudomonadati</taxon>
        <taxon>Pseudomonadota</taxon>
        <taxon>Alphaproteobacteria</taxon>
        <taxon>Rhodospirillales</taxon>
        <taxon>Rhodovibrionaceae</taxon>
        <taxon>Tistlia</taxon>
    </lineage>
</organism>
<reference evidence="1 2" key="1">
    <citation type="submission" date="2017-04" db="EMBL/GenBank/DDBJ databases">
        <authorList>
            <person name="Afonso C.L."/>
            <person name="Miller P.J."/>
            <person name="Scott M.A."/>
            <person name="Spackman E."/>
            <person name="Goraichik I."/>
            <person name="Dimitrov K.M."/>
            <person name="Suarez D.L."/>
            <person name="Swayne D.E."/>
        </authorList>
    </citation>
    <scope>NUCLEOTIDE SEQUENCE [LARGE SCALE GENOMIC DNA]</scope>
    <source>
        <strain evidence="1 2">USBA 355</strain>
    </source>
</reference>
<feature type="non-terminal residue" evidence="1">
    <location>
        <position position="1"/>
    </location>
</feature>
<keyword evidence="2" id="KW-1185">Reference proteome</keyword>
<dbReference type="EMBL" id="FWZX01000074">
    <property type="protein sequence ID" value="SMF85901.1"/>
    <property type="molecule type" value="Genomic_DNA"/>
</dbReference>
<dbReference type="AlphaFoldDB" id="A0A1Y6CRG7"/>
<dbReference type="RefSeq" id="WP_159460396.1">
    <property type="nucleotide sequence ID" value="NZ_FWZX01000074.1"/>
</dbReference>
<accession>A0A1Y6CRG7</accession>
<dbReference type="Proteomes" id="UP000192917">
    <property type="component" value="Unassembled WGS sequence"/>
</dbReference>
<evidence type="ECO:0000313" key="2">
    <source>
        <dbReference type="Proteomes" id="UP000192917"/>
    </source>
</evidence>
<sequence>NRRPYLPSDEAVAVARDHILWLQLADREVGAVELLASMAIRWPHAHAPSWTDVLLVMAAWWDDSRAGRPYVHDRKVVALPDRRAA</sequence>
<protein>
    <submittedName>
        <fullName evidence="1">Uncharacterized protein</fullName>
    </submittedName>
</protein>
<evidence type="ECO:0000313" key="1">
    <source>
        <dbReference type="EMBL" id="SMF85901.1"/>
    </source>
</evidence>
<gene>
    <name evidence="1" type="ORF">SAMN05428998_1741</name>
</gene>
<proteinExistence type="predicted"/>